<name>A0ABX2YB59_9BACT</name>
<evidence type="ECO:0000313" key="1">
    <source>
        <dbReference type="EMBL" id="OCL90870.1"/>
    </source>
</evidence>
<dbReference type="RefSeq" id="WP_165596127.1">
    <property type="nucleotide sequence ID" value="NZ_LDIR01000003.1"/>
</dbReference>
<dbReference type="EMBL" id="LDIR01000003">
    <property type="protein sequence ID" value="OCL90870.1"/>
    <property type="molecule type" value="Genomic_DNA"/>
</dbReference>
<organism evidence="1 2">
    <name type="scientific">Arcobacter porcinus</name>
    <dbReference type="NCBI Taxonomy" id="1935204"/>
    <lineage>
        <taxon>Bacteria</taxon>
        <taxon>Pseudomonadati</taxon>
        <taxon>Campylobacterota</taxon>
        <taxon>Epsilonproteobacteria</taxon>
        <taxon>Campylobacterales</taxon>
        <taxon>Arcobacteraceae</taxon>
        <taxon>Arcobacter</taxon>
    </lineage>
</organism>
<evidence type="ECO:0000313" key="2">
    <source>
        <dbReference type="Proteomes" id="UP000093159"/>
    </source>
</evidence>
<comment type="caution">
    <text evidence="1">The sequence shown here is derived from an EMBL/GenBank/DDBJ whole genome shotgun (WGS) entry which is preliminary data.</text>
</comment>
<gene>
    <name evidence="1" type="ORF">AAX28_01689</name>
</gene>
<protein>
    <submittedName>
        <fullName evidence="1">Uncharacterized protein</fullName>
    </submittedName>
</protein>
<accession>A0ABX2YB59</accession>
<reference evidence="1 2" key="1">
    <citation type="submission" date="2015-05" db="EMBL/GenBank/DDBJ databases">
        <authorList>
            <person name="Rovetto F."/>
            <person name="Cocolin L."/>
            <person name="Illeghems K."/>
            <person name="Van Nieuwerburgh F."/>
            <person name="Houf K."/>
        </authorList>
    </citation>
    <scope>NUCLEOTIDE SEQUENCE [LARGE SCALE GENOMIC DNA]</scope>
    <source>
        <strain evidence="1 2">117434</strain>
    </source>
</reference>
<keyword evidence="2" id="KW-1185">Reference proteome</keyword>
<proteinExistence type="predicted"/>
<dbReference type="Proteomes" id="UP000093159">
    <property type="component" value="Unassembled WGS sequence"/>
</dbReference>
<sequence>MIDAPQNSEVYNALIKKYGNPYSKKKENNKALWIMDYEKTCKLDEENENFFENI</sequence>